<dbReference type="Proteomes" id="UP001149165">
    <property type="component" value="Unassembled WGS sequence"/>
</dbReference>
<evidence type="ECO:0000256" key="2">
    <source>
        <dbReference type="ARBA" id="ARBA00022670"/>
    </source>
</evidence>
<proteinExistence type="inferred from homology"/>
<keyword evidence="5" id="KW-0472">Membrane</keyword>
<keyword evidence="8" id="KW-1185">Reference proteome</keyword>
<name>A0A9W9FV20_9EURO</name>
<keyword evidence="3" id="KW-0378">Hydrolase</keyword>
<comment type="similarity">
    <text evidence="1">Belongs to the DeSI family.</text>
</comment>
<feature type="transmembrane region" description="Helical" evidence="5">
    <location>
        <begin position="12"/>
        <end position="34"/>
    </location>
</feature>
<keyword evidence="5" id="KW-1133">Transmembrane helix</keyword>
<comment type="caution">
    <text evidence="7">The sequence shown here is derived from an EMBL/GenBank/DDBJ whole genome shotgun (WGS) entry which is preliminary data.</text>
</comment>
<feature type="compositionally biased region" description="Gly residues" evidence="4">
    <location>
        <begin position="327"/>
        <end position="344"/>
    </location>
</feature>
<evidence type="ECO:0000313" key="8">
    <source>
        <dbReference type="Proteomes" id="UP001149165"/>
    </source>
</evidence>
<feature type="compositionally biased region" description="Basic residues" evidence="4">
    <location>
        <begin position="303"/>
        <end position="314"/>
    </location>
</feature>
<organism evidence="7 8">
    <name type="scientific">Penicillium angulare</name>
    <dbReference type="NCBI Taxonomy" id="116970"/>
    <lineage>
        <taxon>Eukaryota</taxon>
        <taxon>Fungi</taxon>
        <taxon>Dikarya</taxon>
        <taxon>Ascomycota</taxon>
        <taxon>Pezizomycotina</taxon>
        <taxon>Eurotiomycetes</taxon>
        <taxon>Eurotiomycetidae</taxon>
        <taxon>Eurotiales</taxon>
        <taxon>Aspergillaceae</taxon>
        <taxon>Penicillium</taxon>
    </lineage>
</organism>
<dbReference type="EMBL" id="JAPQKH010000003">
    <property type="protein sequence ID" value="KAJ5106207.1"/>
    <property type="molecule type" value="Genomic_DNA"/>
</dbReference>
<evidence type="ECO:0000256" key="3">
    <source>
        <dbReference type="ARBA" id="ARBA00022801"/>
    </source>
</evidence>
<evidence type="ECO:0000259" key="6">
    <source>
        <dbReference type="Pfam" id="PF05903"/>
    </source>
</evidence>
<dbReference type="InterPro" id="IPR042266">
    <property type="entry name" value="PPPDE_sf"/>
</dbReference>
<dbReference type="InterPro" id="IPR008580">
    <property type="entry name" value="PPPDE_dom"/>
</dbReference>
<dbReference type="AlphaFoldDB" id="A0A9W9FV20"/>
<protein>
    <recommendedName>
        <fullName evidence="6">PPPDE domain-containing protein</fullName>
    </recommendedName>
</protein>
<feature type="domain" description="PPPDE" evidence="6">
    <location>
        <begin position="160"/>
        <end position="212"/>
    </location>
</feature>
<dbReference type="OrthoDB" id="3625606at2759"/>
<sequence length="344" mass="37851">MSSGSESAKKHVITGLVGGFVGGTVALILIAILIRRVHRPDPNINIGSRPPPRRKATRADIRHWYRGALDNIVTAPLLKESNMGSGEPIFLSHYIRNGNFRHWALHIYSHKYELRQRITDDSTAQTNYVAEIKPSGFDLNKYQRFVTINHSPEVGYFVYSLIGWTHKPKEKVDDICFQVSEEFGTYSLLSNNCHDFLQRLANRIIGTKAPDWDWFRGRFSRRSQYSERPPLGYHIIAASIWARQLSRLKHQLSPEEQQKVDELIAILDELVERSIKENADSVADTGGNGSGHAAGHEGGHSGHYNHGHHAHGHAHHDGGHGGHGGHDGGGGDGGGGDGGGGGGE</sequence>
<dbReference type="GO" id="GO:0008233">
    <property type="term" value="F:peptidase activity"/>
    <property type="evidence" value="ECO:0007669"/>
    <property type="project" value="UniProtKB-KW"/>
</dbReference>
<dbReference type="Pfam" id="PF05903">
    <property type="entry name" value="Peptidase_C97"/>
    <property type="match status" value="1"/>
</dbReference>
<reference evidence="7" key="1">
    <citation type="submission" date="2022-11" db="EMBL/GenBank/DDBJ databases">
        <authorList>
            <person name="Petersen C."/>
        </authorList>
    </citation>
    <scope>NUCLEOTIDE SEQUENCE</scope>
    <source>
        <strain evidence="7">IBT 30069</strain>
    </source>
</reference>
<evidence type="ECO:0000256" key="4">
    <source>
        <dbReference type="SAM" id="MobiDB-lite"/>
    </source>
</evidence>
<reference evidence="7" key="2">
    <citation type="journal article" date="2023" name="IMA Fungus">
        <title>Comparative genomic study of the Penicillium genus elucidates a diverse pangenome and 15 lateral gene transfer events.</title>
        <authorList>
            <person name="Petersen C."/>
            <person name="Sorensen T."/>
            <person name="Nielsen M.R."/>
            <person name="Sondergaard T.E."/>
            <person name="Sorensen J.L."/>
            <person name="Fitzpatrick D.A."/>
            <person name="Frisvad J.C."/>
            <person name="Nielsen K.L."/>
        </authorList>
    </citation>
    <scope>NUCLEOTIDE SEQUENCE</scope>
    <source>
        <strain evidence="7">IBT 30069</strain>
    </source>
</reference>
<keyword evidence="5" id="KW-0812">Transmembrane</keyword>
<keyword evidence="2" id="KW-0645">Protease</keyword>
<evidence type="ECO:0000256" key="1">
    <source>
        <dbReference type="ARBA" id="ARBA00008140"/>
    </source>
</evidence>
<feature type="compositionally biased region" description="Basic and acidic residues" evidence="4">
    <location>
        <begin position="315"/>
        <end position="326"/>
    </location>
</feature>
<dbReference type="GO" id="GO:0006508">
    <property type="term" value="P:proteolysis"/>
    <property type="evidence" value="ECO:0007669"/>
    <property type="project" value="UniProtKB-KW"/>
</dbReference>
<feature type="region of interest" description="Disordered" evidence="4">
    <location>
        <begin position="280"/>
        <end position="344"/>
    </location>
</feature>
<evidence type="ECO:0000256" key="5">
    <source>
        <dbReference type="SAM" id="Phobius"/>
    </source>
</evidence>
<dbReference type="Gene3D" id="3.90.1720.30">
    <property type="entry name" value="PPPDE domains"/>
    <property type="match status" value="1"/>
</dbReference>
<accession>A0A9W9FV20</accession>
<gene>
    <name evidence="7" type="ORF">N7456_002882</name>
</gene>
<evidence type="ECO:0000313" key="7">
    <source>
        <dbReference type="EMBL" id="KAJ5106207.1"/>
    </source>
</evidence>